<accession>A0AAD4DXD1</accession>
<organism evidence="2 3">
    <name type="scientific">Suillus fuscotomentosus</name>
    <dbReference type="NCBI Taxonomy" id="1912939"/>
    <lineage>
        <taxon>Eukaryota</taxon>
        <taxon>Fungi</taxon>
        <taxon>Dikarya</taxon>
        <taxon>Basidiomycota</taxon>
        <taxon>Agaricomycotina</taxon>
        <taxon>Agaricomycetes</taxon>
        <taxon>Agaricomycetidae</taxon>
        <taxon>Boletales</taxon>
        <taxon>Suillineae</taxon>
        <taxon>Suillaceae</taxon>
        <taxon>Suillus</taxon>
    </lineage>
</organism>
<comment type="caution">
    <text evidence="2">The sequence shown here is derived from an EMBL/GenBank/DDBJ whole genome shotgun (WGS) entry which is preliminary data.</text>
</comment>
<keyword evidence="1" id="KW-0812">Transmembrane</keyword>
<dbReference type="EMBL" id="JABBWK010000061">
    <property type="protein sequence ID" value="KAG1895854.1"/>
    <property type="molecule type" value="Genomic_DNA"/>
</dbReference>
<name>A0AAD4DXD1_9AGAM</name>
<evidence type="ECO:0000313" key="3">
    <source>
        <dbReference type="Proteomes" id="UP001195769"/>
    </source>
</evidence>
<sequence>MVLTLIRAIQNWRINQSRLYVVLVNHNILCMRFSALGNEHLRIAAPPGLLPILFFNFQFTILAILATRMHLHLWQVNQHPHGSTSVLVHIPTSDISFANSTA</sequence>
<proteinExistence type="predicted"/>
<gene>
    <name evidence="2" type="ORF">F5891DRAFT_1193668</name>
</gene>
<dbReference type="RefSeq" id="XP_041221430.1">
    <property type="nucleotide sequence ID" value="XM_041367797.1"/>
</dbReference>
<keyword evidence="1" id="KW-1133">Transmembrane helix</keyword>
<reference evidence="2" key="1">
    <citation type="journal article" date="2020" name="New Phytol.">
        <title>Comparative genomics reveals dynamic genome evolution in host specialist ectomycorrhizal fungi.</title>
        <authorList>
            <person name="Lofgren L.A."/>
            <person name="Nguyen N.H."/>
            <person name="Vilgalys R."/>
            <person name="Ruytinx J."/>
            <person name="Liao H.L."/>
            <person name="Branco S."/>
            <person name="Kuo A."/>
            <person name="LaButti K."/>
            <person name="Lipzen A."/>
            <person name="Andreopoulos W."/>
            <person name="Pangilinan J."/>
            <person name="Riley R."/>
            <person name="Hundley H."/>
            <person name="Na H."/>
            <person name="Barry K."/>
            <person name="Grigoriev I.V."/>
            <person name="Stajich J.E."/>
            <person name="Kennedy P.G."/>
        </authorList>
    </citation>
    <scope>NUCLEOTIDE SEQUENCE</scope>
    <source>
        <strain evidence="2">FC203</strain>
    </source>
</reference>
<dbReference type="AlphaFoldDB" id="A0AAD4DXD1"/>
<feature type="transmembrane region" description="Helical" evidence="1">
    <location>
        <begin position="49"/>
        <end position="67"/>
    </location>
</feature>
<protein>
    <submittedName>
        <fullName evidence="2">Uncharacterized protein</fullName>
    </submittedName>
</protein>
<keyword evidence="3" id="KW-1185">Reference proteome</keyword>
<evidence type="ECO:0000256" key="1">
    <source>
        <dbReference type="SAM" id="Phobius"/>
    </source>
</evidence>
<evidence type="ECO:0000313" key="2">
    <source>
        <dbReference type="EMBL" id="KAG1895854.1"/>
    </source>
</evidence>
<dbReference type="Proteomes" id="UP001195769">
    <property type="component" value="Unassembled WGS sequence"/>
</dbReference>
<keyword evidence="1" id="KW-0472">Membrane</keyword>
<dbReference type="GeneID" id="64662095"/>